<organism evidence="5 6">
    <name type="scientific">[Clostridium] methylpentosum DSM 5476</name>
    <dbReference type="NCBI Taxonomy" id="537013"/>
    <lineage>
        <taxon>Bacteria</taxon>
        <taxon>Bacillati</taxon>
        <taxon>Bacillota</taxon>
        <taxon>Clostridia</taxon>
        <taxon>Eubacteriales</taxon>
        <taxon>Oscillospiraceae</taxon>
        <taxon>Oscillospiraceae incertae sedis</taxon>
    </lineage>
</organism>
<dbReference type="PANTHER" id="PTHR43312">
    <property type="entry name" value="D-THREO-ALDOSE 1-DEHYDROGENASE"/>
    <property type="match status" value="1"/>
</dbReference>
<dbReference type="Pfam" id="PF00037">
    <property type="entry name" value="Fer4"/>
    <property type="match status" value="1"/>
</dbReference>
<dbReference type="PROSITE" id="PS51379">
    <property type="entry name" value="4FE4S_FER_2"/>
    <property type="match status" value="1"/>
</dbReference>
<accession>C0EAE8</accession>
<dbReference type="STRING" id="537013.CLOSTMETH_00803"/>
<evidence type="ECO:0000256" key="3">
    <source>
        <dbReference type="ARBA" id="ARBA00023014"/>
    </source>
</evidence>
<dbReference type="EMBL" id="ACEC01000031">
    <property type="protein sequence ID" value="EEG31588.1"/>
    <property type="molecule type" value="Genomic_DNA"/>
</dbReference>
<evidence type="ECO:0000256" key="1">
    <source>
        <dbReference type="ARBA" id="ARBA00022723"/>
    </source>
</evidence>
<keyword evidence="2" id="KW-0408">Iron</keyword>
<dbReference type="PANTHER" id="PTHR43312:SF1">
    <property type="entry name" value="NADP-DEPENDENT OXIDOREDUCTASE DOMAIN-CONTAINING PROTEIN"/>
    <property type="match status" value="1"/>
</dbReference>
<sequence>MIGKEEVMKTRILGRTGIQVSEIGMGCEGLEGKSTEESQRLVDCAMQEGIAFFDVYTSNPTVRRNLGGALSRYPREQFVIQGHLCTAWKNGQYCRTRQMEEVKESFEALLTDMGLDFVDVGMIHYVDDQNDYEQVMNGPVLQYAQQLREQGTIGCIGISTHNPDIAFLAVESGFIDVIMLSINPAYDMVPASEDVNILFEQETFDRVYQGIDPKRDRLYQTCHNTGVALTVMKAFAGGLLLDERQTPFGCAMTPVQCISYCLDRPAVASVLGGMASVEEIRASAAYCTASAAEKDYSPILANAPKRSFDGHCMYCGHCAPCAAGIDIAAVNKYLDLAEAQGAVPETVQNHYDLLAHHASECIRCGSCMRNCPFGTDVIQKMKQAASLFGK</sequence>
<dbReference type="SUPFAM" id="SSF51430">
    <property type="entry name" value="NAD(P)-linked oxidoreductase"/>
    <property type="match status" value="1"/>
</dbReference>
<dbReference type="InterPro" id="IPR017896">
    <property type="entry name" value="4Fe4S_Fe-S-bd"/>
</dbReference>
<evidence type="ECO:0000313" key="6">
    <source>
        <dbReference type="Proteomes" id="UP000003340"/>
    </source>
</evidence>
<reference evidence="5 6" key="2">
    <citation type="submission" date="2009-02" db="EMBL/GenBank/DDBJ databases">
        <title>Draft genome sequence of Clostridium methylpentosum (DSM 5476).</title>
        <authorList>
            <person name="Sudarsanam P."/>
            <person name="Ley R."/>
            <person name="Guruge J."/>
            <person name="Turnbaugh P.J."/>
            <person name="Mahowald M."/>
            <person name="Liep D."/>
            <person name="Gordon J."/>
        </authorList>
    </citation>
    <scope>NUCLEOTIDE SEQUENCE [LARGE SCALE GENOMIC DNA]</scope>
    <source>
        <strain evidence="5 6">DSM 5476</strain>
    </source>
</reference>
<gene>
    <name evidence="5" type="ORF">CLOSTMETH_00803</name>
</gene>
<dbReference type="PROSITE" id="PS00198">
    <property type="entry name" value="4FE4S_FER_1"/>
    <property type="match status" value="1"/>
</dbReference>
<keyword evidence="1" id="KW-0479">Metal-binding</keyword>
<evidence type="ECO:0000313" key="5">
    <source>
        <dbReference type="EMBL" id="EEG31588.1"/>
    </source>
</evidence>
<proteinExistence type="predicted"/>
<dbReference type="InterPro" id="IPR053135">
    <property type="entry name" value="AKR2_Oxidoreductase"/>
</dbReference>
<comment type="caution">
    <text evidence="5">The sequence shown here is derived from an EMBL/GenBank/DDBJ whole genome shotgun (WGS) entry which is preliminary data.</text>
</comment>
<dbReference type="eggNOG" id="COG1453">
    <property type="taxonomic scope" value="Bacteria"/>
</dbReference>
<dbReference type="InterPro" id="IPR023210">
    <property type="entry name" value="NADP_OxRdtase_dom"/>
</dbReference>
<dbReference type="Proteomes" id="UP000003340">
    <property type="component" value="Unassembled WGS sequence"/>
</dbReference>
<reference evidence="5 6" key="1">
    <citation type="submission" date="2009-01" db="EMBL/GenBank/DDBJ databases">
        <authorList>
            <person name="Fulton L."/>
            <person name="Clifton S."/>
            <person name="Fulton B."/>
            <person name="Xu J."/>
            <person name="Minx P."/>
            <person name="Pepin K.H."/>
            <person name="Johnson M."/>
            <person name="Bhonagiri V."/>
            <person name="Nash W.E."/>
            <person name="Mardis E.R."/>
            <person name="Wilson R.K."/>
        </authorList>
    </citation>
    <scope>NUCLEOTIDE SEQUENCE [LARGE SCALE GENOMIC DNA]</scope>
    <source>
        <strain evidence="5 6">DSM 5476</strain>
    </source>
</reference>
<dbReference type="GO" id="GO:0051536">
    <property type="term" value="F:iron-sulfur cluster binding"/>
    <property type="evidence" value="ECO:0007669"/>
    <property type="project" value="UniProtKB-KW"/>
</dbReference>
<evidence type="ECO:0000259" key="4">
    <source>
        <dbReference type="PROSITE" id="PS51379"/>
    </source>
</evidence>
<dbReference type="InterPro" id="IPR017900">
    <property type="entry name" value="4Fe4S_Fe_S_CS"/>
</dbReference>
<name>C0EAE8_9FIRM</name>
<dbReference type="Gene3D" id="3.20.20.100">
    <property type="entry name" value="NADP-dependent oxidoreductase domain"/>
    <property type="match status" value="1"/>
</dbReference>
<dbReference type="HOGENOM" id="CLU_061145_0_0_9"/>
<dbReference type="Pfam" id="PF00248">
    <property type="entry name" value="Aldo_ket_red"/>
    <property type="match status" value="1"/>
</dbReference>
<dbReference type="SUPFAM" id="SSF46548">
    <property type="entry name" value="alpha-helical ferredoxin"/>
    <property type="match status" value="1"/>
</dbReference>
<dbReference type="AlphaFoldDB" id="C0EAE8"/>
<dbReference type="InterPro" id="IPR036812">
    <property type="entry name" value="NAD(P)_OxRdtase_dom_sf"/>
</dbReference>
<keyword evidence="6" id="KW-1185">Reference proteome</keyword>
<dbReference type="GO" id="GO:0046872">
    <property type="term" value="F:metal ion binding"/>
    <property type="evidence" value="ECO:0007669"/>
    <property type="project" value="UniProtKB-KW"/>
</dbReference>
<keyword evidence="3" id="KW-0411">Iron-sulfur</keyword>
<feature type="domain" description="4Fe-4S ferredoxin-type" evidence="4">
    <location>
        <begin position="352"/>
        <end position="384"/>
    </location>
</feature>
<dbReference type="CDD" id="cd19100">
    <property type="entry name" value="AKR_unchar"/>
    <property type="match status" value="1"/>
</dbReference>
<protein>
    <submittedName>
        <fullName evidence="5">4Fe-4S binding domain protein</fullName>
    </submittedName>
</protein>
<evidence type="ECO:0000256" key="2">
    <source>
        <dbReference type="ARBA" id="ARBA00023004"/>
    </source>
</evidence>